<dbReference type="RefSeq" id="WP_068247866.1">
    <property type="nucleotide sequence ID" value="NZ_LPUY01000102.1"/>
</dbReference>
<evidence type="ECO:0000313" key="3">
    <source>
        <dbReference type="Proteomes" id="UP000068382"/>
    </source>
</evidence>
<dbReference type="Proteomes" id="UP000068382">
    <property type="component" value="Unassembled WGS sequence"/>
</dbReference>
<organism evidence="2 3">
    <name type="scientific">Tritonibacter horizontis</name>
    <dbReference type="NCBI Taxonomy" id="1768241"/>
    <lineage>
        <taxon>Bacteria</taxon>
        <taxon>Pseudomonadati</taxon>
        <taxon>Pseudomonadota</taxon>
        <taxon>Alphaproteobacteria</taxon>
        <taxon>Rhodobacterales</taxon>
        <taxon>Paracoccaceae</taxon>
        <taxon>Tritonibacter</taxon>
    </lineage>
</organism>
<evidence type="ECO:0000256" key="1">
    <source>
        <dbReference type="SAM" id="MobiDB-lite"/>
    </source>
</evidence>
<comment type="caution">
    <text evidence="2">The sequence shown here is derived from an EMBL/GenBank/DDBJ whole genome shotgun (WGS) entry which is preliminary data.</text>
</comment>
<dbReference type="EMBL" id="LPUY01000102">
    <property type="protein sequence ID" value="KUP91209.1"/>
    <property type="molecule type" value="Genomic_DNA"/>
</dbReference>
<feature type="region of interest" description="Disordered" evidence="1">
    <location>
        <begin position="1"/>
        <end position="66"/>
    </location>
</feature>
<dbReference type="AlphaFoldDB" id="A0A132BS34"/>
<proteinExistence type="predicted"/>
<name>A0A132BS34_9RHOB</name>
<feature type="compositionally biased region" description="Basic and acidic residues" evidence="1">
    <location>
        <begin position="34"/>
        <end position="51"/>
    </location>
</feature>
<keyword evidence="3" id="KW-1185">Reference proteome</keyword>
<gene>
    <name evidence="2" type="ORF">TRIHO_39450</name>
</gene>
<feature type="compositionally biased region" description="Basic and acidic residues" evidence="1">
    <location>
        <begin position="1"/>
        <end position="18"/>
    </location>
</feature>
<dbReference type="OrthoDB" id="7868955at2"/>
<evidence type="ECO:0000313" key="2">
    <source>
        <dbReference type="EMBL" id="KUP91209.1"/>
    </source>
</evidence>
<sequence>MAERVRSKDGHQETKDILGAEGTVSHGGRAGGRLPREVGSEDEQKRARERPAGATRVTKSNEQEDQ</sequence>
<reference evidence="2 3" key="1">
    <citation type="submission" date="2015-12" db="EMBL/GenBank/DDBJ databases">
        <title>Genome sequence of the marine Rhodobacteraceae strain O3.65, Candidatus Tritonibacter horizontis.</title>
        <authorList>
            <person name="Poehlein A."/>
            <person name="Giebel H.A."/>
            <person name="Voget S."/>
            <person name="Brinkhoff T."/>
        </authorList>
    </citation>
    <scope>NUCLEOTIDE SEQUENCE [LARGE SCALE GENOMIC DNA]</scope>
    <source>
        <strain evidence="2 3">O3.65</strain>
    </source>
</reference>
<protein>
    <submittedName>
        <fullName evidence="2">Uncharacterized protein</fullName>
    </submittedName>
</protein>
<accession>A0A132BS34</accession>